<dbReference type="VEuPathDB" id="CryptoDB:Cvel_15653"/>
<gene>
    <name evidence="2" type="ORF">Cvel_15653</name>
</gene>
<organism evidence="2">
    <name type="scientific">Chromera velia CCMP2878</name>
    <dbReference type="NCBI Taxonomy" id="1169474"/>
    <lineage>
        <taxon>Eukaryota</taxon>
        <taxon>Sar</taxon>
        <taxon>Alveolata</taxon>
        <taxon>Colpodellida</taxon>
        <taxon>Chromeraceae</taxon>
        <taxon>Chromera</taxon>
    </lineage>
</organism>
<dbReference type="Gene3D" id="3.30.420.140">
    <property type="entry name" value="YqgF/RNase H-like domain"/>
    <property type="match status" value="1"/>
</dbReference>
<protein>
    <recommendedName>
        <fullName evidence="3">YqgF/RNase H-like domain-containing protein</fullName>
    </recommendedName>
</protein>
<sequence length="360" mass="39462">MSGPIALFLGALALRRQTSSPSTCLSPASCEGPKFPSLHVRSSDSSCRLPLCLSRLGSTRGEEEETAEESGESQYGSDFVFVGREGYRGVEDMIGVDYGLWKTGLSLISSNGRSEPLRVIETSSIPEETADKIVRIAKTYRVSTFVVGKPVQKRPDLKHFGELDFHTMLFRDFAAALRDAAEDELMLRVRGRPPSVFFFNENFSTAEAKRQMGRRGDAHLREDRRVDAKAACLILDHFINIRGVGAEVIQPGVPRMFPQHTKRAAQQIWSSLPEVARLGGDADAVSNYGVSVAEPIRTGERARRGLHSNAGGVGQRLGGESDSSPPKGRRSLLGWKGEDEPEEGGVLRPPEKITKIPSWL</sequence>
<dbReference type="InterPro" id="IPR012337">
    <property type="entry name" value="RNaseH-like_sf"/>
</dbReference>
<accession>A0A0G4F922</accession>
<evidence type="ECO:0000313" key="2">
    <source>
        <dbReference type="EMBL" id="CEM08710.1"/>
    </source>
</evidence>
<dbReference type="PANTHER" id="PTHR33317:SF4">
    <property type="entry name" value="POLYNUCLEOTIDYL TRANSFERASE, RIBONUCLEASE H-LIKE SUPERFAMILY PROTEIN"/>
    <property type="match status" value="1"/>
</dbReference>
<dbReference type="EMBL" id="CDMZ01000185">
    <property type="protein sequence ID" value="CEM08710.1"/>
    <property type="molecule type" value="Genomic_DNA"/>
</dbReference>
<dbReference type="PANTHER" id="PTHR33317">
    <property type="entry name" value="POLYNUCLEOTIDYL TRANSFERASE, RIBONUCLEASE H-LIKE SUPERFAMILY PROTEIN"/>
    <property type="match status" value="1"/>
</dbReference>
<evidence type="ECO:0008006" key="3">
    <source>
        <dbReference type="Google" id="ProtNLM"/>
    </source>
</evidence>
<proteinExistence type="predicted"/>
<reference evidence="2" key="1">
    <citation type="submission" date="2014-11" db="EMBL/GenBank/DDBJ databases">
        <authorList>
            <person name="Otto D Thomas"/>
            <person name="Naeem Raeece"/>
        </authorList>
    </citation>
    <scope>NUCLEOTIDE SEQUENCE</scope>
</reference>
<dbReference type="GO" id="GO:0000967">
    <property type="term" value="P:rRNA 5'-end processing"/>
    <property type="evidence" value="ECO:0007669"/>
    <property type="project" value="TreeGrafter"/>
</dbReference>
<dbReference type="InterPro" id="IPR037027">
    <property type="entry name" value="YqgF/RNaseH-like_dom_sf"/>
</dbReference>
<dbReference type="SUPFAM" id="SSF53098">
    <property type="entry name" value="Ribonuclease H-like"/>
    <property type="match status" value="1"/>
</dbReference>
<dbReference type="Pfam" id="PF03652">
    <property type="entry name" value="RuvX"/>
    <property type="match status" value="1"/>
</dbReference>
<feature type="region of interest" description="Disordered" evidence="1">
    <location>
        <begin position="299"/>
        <end position="360"/>
    </location>
</feature>
<dbReference type="CDD" id="cd16964">
    <property type="entry name" value="YqgF"/>
    <property type="match status" value="1"/>
</dbReference>
<dbReference type="AlphaFoldDB" id="A0A0G4F922"/>
<name>A0A0G4F922_9ALVE</name>
<evidence type="ECO:0000256" key="1">
    <source>
        <dbReference type="SAM" id="MobiDB-lite"/>
    </source>
</evidence>
<dbReference type="InterPro" id="IPR005227">
    <property type="entry name" value="YqgF"/>
</dbReference>